<feature type="compositionally biased region" description="Polar residues" evidence="1">
    <location>
        <begin position="30"/>
        <end position="41"/>
    </location>
</feature>
<feature type="compositionally biased region" description="Polar residues" evidence="1">
    <location>
        <begin position="84"/>
        <end position="112"/>
    </location>
</feature>
<evidence type="ECO:0000313" key="4">
    <source>
        <dbReference type="EMBL" id="RAO05520.1"/>
    </source>
</evidence>
<dbReference type="AlphaFoldDB" id="A0A328NFE1"/>
<evidence type="ECO:0000256" key="2">
    <source>
        <dbReference type="SAM" id="SignalP"/>
    </source>
</evidence>
<feature type="region of interest" description="Disordered" evidence="1">
    <location>
        <begin position="30"/>
        <end position="118"/>
    </location>
</feature>
<evidence type="ECO:0000313" key="5">
    <source>
        <dbReference type="Proteomes" id="UP000248966"/>
    </source>
</evidence>
<feature type="chain" id="PRO_5039012777" description="FMN-binding domain-containing protein" evidence="2">
    <location>
        <begin position="20"/>
        <end position="205"/>
    </location>
</feature>
<dbReference type="GO" id="GO:0016020">
    <property type="term" value="C:membrane"/>
    <property type="evidence" value="ECO:0007669"/>
    <property type="project" value="InterPro"/>
</dbReference>
<accession>A0A328NFE1</accession>
<dbReference type="RefSeq" id="WP_112582610.1">
    <property type="nucleotide sequence ID" value="NZ_PYAA01000004.1"/>
</dbReference>
<keyword evidence="2" id="KW-0732">Signal</keyword>
<feature type="compositionally biased region" description="Polar residues" evidence="1">
    <location>
        <begin position="67"/>
        <end position="77"/>
    </location>
</feature>
<sequence length="205" mass="20428">MRRALLAITGLAASTTALVVFKGSPGTSQVAQNLPTAQPVNPSGPGTDAGAAAGAPGTDPAGATPTSSGSAKPSTSPKPGKTTARPSGTKTTKAPSAPRTTTKAPQSTTRRVTGNGFDAIDDSQKYGFVQVQIVVSGNRIVDAVALSLPSGGESDIHSGDVRTAYDGSGAEVVQKQSANLNTVSGATATSDAYKKSLRSAIEKAF</sequence>
<dbReference type="InterPro" id="IPR007329">
    <property type="entry name" value="FMN-bd"/>
</dbReference>
<organism evidence="4 5">
    <name type="scientific">Micromonospora noduli</name>
    <dbReference type="NCBI Taxonomy" id="709876"/>
    <lineage>
        <taxon>Bacteria</taxon>
        <taxon>Bacillati</taxon>
        <taxon>Actinomycetota</taxon>
        <taxon>Actinomycetes</taxon>
        <taxon>Micromonosporales</taxon>
        <taxon>Micromonosporaceae</taxon>
        <taxon>Micromonospora</taxon>
    </lineage>
</organism>
<feature type="signal peptide" evidence="2">
    <location>
        <begin position="1"/>
        <end position="19"/>
    </location>
</feature>
<name>A0A328NFE1_9ACTN</name>
<evidence type="ECO:0000259" key="3">
    <source>
        <dbReference type="SMART" id="SM00900"/>
    </source>
</evidence>
<gene>
    <name evidence="4" type="ORF">LAH08_00979</name>
</gene>
<dbReference type="Proteomes" id="UP000248966">
    <property type="component" value="Unassembled WGS sequence"/>
</dbReference>
<proteinExistence type="predicted"/>
<dbReference type="SMART" id="SM00900">
    <property type="entry name" value="FMN_bind"/>
    <property type="match status" value="1"/>
</dbReference>
<evidence type="ECO:0000256" key="1">
    <source>
        <dbReference type="SAM" id="MobiDB-lite"/>
    </source>
</evidence>
<feature type="domain" description="FMN-binding" evidence="3">
    <location>
        <begin position="124"/>
        <end position="204"/>
    </location>
</feature>
<comment type="caution">
    <text evidence="4">The sequence shown here is derived from an EMBL/GenBank/DDBJ whole genome shotgun (WGS) entry which is preliminary data.</text>
</comment>
<feature type="compositionally biased region" description="Low complexity" evidence="1">
    <location>
        <begin position="44"/>
        <end position="66"/>
    </location>
</feature>
<protein>
    <recommendedName>
        <fullName evidence="3">FMN-binding domain-containing protein</fullName>
    </recommendedName>
</protein>
<reference evidence="4 5" key="1">
    <citation type="submission" date="2018-03" db="EMBL/GenBank/DDBJ databases">
        <title>Defining the species Micromonospora saelicesensis and Micromonospora noduli under the framework of genomics.</title>
        <authorList>
            <person name="Riesco R."/>
            <person name="Trujillo M.E."/>
        </authorList>
    </citation>
    <scope>NUCLEOTIDE SEQUENCE [LARGE SCALE GENOMIC DNA]</scope>
    <source>
        <strain evidence="4 5">LAH08</strain>
    </source>
</reference>
<dbReference type="EMBL" id="PYAA01000004">
    <property type="protein sequence ID" value="RAO05520.1"/>
    <property type="molecule type" value="Genomic_DNA"/>
</dbReference>
<dbReference type="Pfam" id="PF04205">
    <property type="entry name" value="FMN_bind"/>
    <property type="match status" value="1"/>
</dbReference>
<dbReference type="Gene3D" id="3.90.1010.20">
    <property type="match status" value="1"/>
</dbReference>
<dbReference type="GO" id="GO:0010181">
    <property type="term" value="F:FMN binding"/>
    <property type="evidence" value="ECO:0007669"/>
    <property type="project" value="InterPro"/>
</dbReference>